<dbReference type="Proteomes" id="UP000663887">
    <property type="component" value="Unassembled WGS sequence"/>
</dbReference>
<proteinExistence type="predicted"/>
<dbReference type="EMBL" id="CAJNRG010015127">
    <property type="protein sequence ID" value="CAF2162130.1"/>
    <property type="molecule type" value="Genomic_DNA"/>
</dbReference>
<keyword evidence="2" id="KW-0732">Signal</keyword>
<name>A0A816YLR2_9BILA</name>
<evidence type="ECO:0000313" key="3">
    <source>
        <dbReference type="EMBL" id="CAF2162130.1"/>
    </source>
</evidence>
<evidence type="ECO:0000256" key="1">
    <source>
        <dbReference type="SAM" id="Coils"/>
    </source>
</evidence>
<dbReference type="AlphaFoldDB" id="A0A816YLR2"/>
<evidence type="ECO:0000313" key="4">
    <source>
        <dbReference type="EMBL" id="CAF3990973.1"/>
    </source>
</evidence>
<keyword evidence="1" id="KW-0175">Coiled coil</keyword>
<feature type="signal peptide" evidence="2">
    <location>
        <begin position="1"/>
        <end position="16"/>
    </location>
</feature>
<feature type="chain" id="PRO_5036413351" evidence="2">
    <location>
        <begin position="17"/>
        <end position="131"/>
    </location>
</feature>
<dbReference type="EMBL" id="CAJOBF010001868">
    <property type="protein sequence ID" value="CAF3990973.1"/>
    <property type="molecule type" value="Genomic_DNA"/>
</dbReference>
<evidence type="ECO:0000313" key="5">
    <source>
        <dbReference type="Proteomes" id="UP000663887"/>
    </source>
</evidence>
<gene>
    <name evidence="4" type="ORF">UXM345_LOCUS15601</name>
    <name evidence="3" type="ORF">XDN619_LOCUS30545</name>
</gene>
<comment type="caution">
    <text evidence="3">The sequence shown here is derived from an EMBL/GenBank/DDBJ whole genome shotgun (WGS) entry which is preliminary data.</text>
</comment>
<sequence>MLRRLTWSVLIDLGYSGPLLIEECAIQPSEPEPGEKFRVLATNSTDPDDALAIKIGNLHVDASKKQKLDVQSSLDQIRTLEKQQEYAELEELKKKRQIAQKLVDDAKEQLKNVEKSVEVNANELKRKYGSP</sequence>
<accession>A0A816YLR2</accession>
<feature type="coiled-coil region" evidence="1">
    <location>
        <begin position="82"/>
        <end position="127"/>
    </location>
</feature>
<dbReference type="Proteomes" id="UP000663842">
    <property type="component" value="Unassembled WGS sequence"/>
</dbReference>
<organism evidence="3 5">
    <name type="scientific">Rotaria magnacalcarata</name>
    <dbReference type="NCBI Taxonomy" id="392030"/>
    <lineage>
        <taxon>Eukaryota</taxon>
        <taxon>Metazoa</taxon>
        <taxon>Spiralia</taxon>
        <taxon>Gnathifera</taxon>
        <taxon>Rotifera</taxon>
        <taxon>Eurotatoria</taxon>
        <taxon>Bdelloidea</taxon>
        <taxon>Philodinida</taxon>
        <taxon>Philodinidae</taxon>
        <taxon>Rotaria</taxon>
    </lineage>
</organism>
<reference evidence="3" key="1">
    <citation type="submission" date="2021-02" db="EMBL/GenBank/DDBJ databases">
        <authorList>
            <person name="Nowell W R."/>
        </authorList>
    </citation>
    <scope>NUCLEOTIDE SEQUENCE</scope>
</reference>
<protein>
    <submittedName>
        <fullName evidence="3">Uncharacterized protein</fullName>
    </submittedName>
</protein>
<evidence type="ECO:0000256" key="2">
    <source>
        <dbReference type="SAM" id="SignalP"/>
    </source>
</evidence>